<keyword evidence="8 9" id="KW-0807">Transducer</keyword>
<feature type="transmembrane region" description="Helical" evidence="11">
    <location>
        <begin position="76"/>
        <end position="95"/>
    </location>
</feature>
<dbReference type="PRINTS" id="PR00237">
    <property type="entry name" value="GPCRRHODOPSN"/>
</dbReference>
<keyword evidence="14" id="KW-1185">Reference proteome</keyword>
<evidence type="ECO:0000256" key="10">
    <source>
        <dbReference type="SAM" id="MobiDB-lite"/>
    </source>
</evidence>
<dbReference type="GO" id="GO:0004993">
    <property type="term" value="F:G protein-coupled serotonin receptor activity"/>
    <property type="evidence" value="ECO:0007669"/>
    <property type="project" value="TreeGrafter"/>
</dbReference>
<feature type="domain" description="G-protein coupled receptors family 1 profile" evidence="12">
    <location>
        <begin position="54"/>
        <end position="304"/>
    </location>
</feature>
<comment type="subcellular location">
    <subcellularLocation>
        <location evidence="1">Cell membrane</location>
        <topology evidence="1">Multi-pass membrane protein</topology>
    </subcellularLocation>
</comment>
<evidence type="ECO:0000256" key="2">
    <source>
        <dbReference type="ARBA" id="ARBA00022475"/>
    </source>
</evidence>
<dbReference type="GO" id="GO:0030594">
    <property type="term" value="F:neurotransmitter receptor activity"/>
    <property type="evidence" value="ECO:0007669"/>
    <property type="project" value="TreeGrafter"/>
</dbReference>
<dbReference type="PANTHER" id="PTHR24247:SF202">
    <property type="entry name" value="5-HYDROXYTRYPTAMINE RECEPTOR 1"/>
    <property type="match status" value="1"/>
</dbReference>
<evidence type="ECO:0000256" key="4">
    <source>
        <dbReference type="ARBA" id="ARBA00022989"/>
    </source>
</evidence>
<dbReference type="PROSITE" id="PS50262">
    <property type="entry name" value="G_PROTEIN_RECEP_F1_2"/>
    <property type="match status" value="1"/>
</dbReference>
<dbReference type="PROSITE" id="PS00237">
    <property type="entry name" value="G_PROTEIN_RECEP_F1_1"/>
    <property type="match status" value="1"/>
</dbReference>
<keyword evidence="4 11" id="KW-1133">Transmembrane helix</keyword>
<dbReference type="GO" id="GO:0005886">
    <property type="term" value="C:plasma membrane"/>
    <property type="evidence" value="ECO:0007669"/>
    <property type="project" value="UniProtKB-SubCell"/>
</dbReference>
<sequence>MSFGNANVGRPNDTSGNTSSVQQQAGAVSVCIQDSVYWPIHAPLILFLLFTLAANCVVIVLTIWKETLRTVSNMFLFSLAVSDLLFGVIGIPLIIACTIKQAILDCVMSTLLVRFTAISSVFHLFVIACDRYTIILFSMKYPSFATKPRATGVIVCIWLLAFVSSSIQFTWYKWNSEIVELKEETIRIDKVYFLILITAFLFMPLLSMLYMYSHVLAISLRHIFAIRRRQKNLDQPVASVVHDLRGTFILVTMMIIFISCWLPFFLLMLQDHISEKFMYPIPEWGWCLILYLRFVPPLANPILCAFCKQDYRRAWKSFTRQQRWPTSVRFYSIPSVSNSGTRERTLTAGTLSERTNNGRNSVSSLNVISMEVC</sequence>
<feature type="transmembrane region" description="Helical" evidence="11">
    <location>
        <begin position="248"/>
        <end position="268"/>
    </location>
</feature>
<accession>A0A9W9ZG85</accession>
<feature type="transmembrane region" description="Helical" evidence="11">
    <location>
        <begin position="44"/>
        <end position="64"/>
    </location>
</feature>
<keyword evidence="7 9" id="KW-0675">Receptor</keyword>
<dbReference type="AlphaFoldDB" id="A0A9W9ZG85"/>
<dbReference type="GO" id="GO:0045202">
    <property type="term" value="C:synapse"/>
    <property type="evidence" value="ECO:0007669"/>
    <property type="project" value="GOC"/>
</dbReference>
<name>A0A9W9ZG85_9CNID</name>
<comment type="caution">
    <text evidence="13">The sequence shown here is derived from an EMBL/GenBank/DDBJ whole genome shotgun (WGS) entry which is preliminary data.</text>
</comment>
<dbReference type="InterPro" id="IPR000276">
    <property type="entry name" value="GPCR_Rhodpsn"/>
</dbReference>
<evidence type="ECO:0000256" key="7">
    <source>
        <dbReference type="ARBA" id="ARBA00023170"/>
    </source>
</evidence>
<gene>
    <name evidence="13" type="ORF">OS493_004534</name>
</gene>
<dbReference type="OrthoDB" id="9445642at2759"/>
<organism evidence="13 14">
    <name type="scientific">Desmophyllum pertusum</name>
    <dbReference type="NCBI Taxonomy" id="174260"/>
    <lineage>
        <taxon>Eukaryota</taxon>
        <taxon>Metazoa</taxon>
        <taxon>Cnidaria</taxon>
        <taxon>Anthozoa</taxon>
        <taxon>Hexacorallia</taxon>
        <taxon>Scleractinia</taxon>
        <taxon>Caryophylliina</taxon>
        <taxon>Caryophylliidae</taxon>
        <taxon>Desmophyllum</taxon>
    </lineage>
</organism>
<feature type="transmembrane region" description="Helical" evidence="11">
    <location>
        <begin position="191"/>
        <end position="212"/>
    </location>
</feature>
<evidence type="ECO:0000313" key="13">
    <source>
        <dbReference type="EMBL" id="KAJ7380946.1"/>
    </source>
</evidence>
<evidence type="ECO:0000256" key="3">
    <source>
        <dbReference type="ARBA" id="ARBA00022692"/>
    </source>
</evidence>
<evidence type="ECO:0000313" key="14">
    <source>
        <dbReference type="Proteomes" id="UP001163046"/>
    </source>
</evidence>
<dbReference type="Proteomes" id="UP001163046">
    <property type="component" value="Unassembled WGS sequence"/>
</dbReference>
<evidence type="ECO:0000256" key="11">
    <source>
        <dbReference type="SAM" id="Phobius"/>
    </source>
</evidence>
<keyword evidence="5 9" id="KW-0297">G-protein coupled receptor</keyword>
<keyword evidence="6 11" id="KW-0472">Membrane</keyword>
<feature type="transmembrane region" description="Helical" evidence="11">
    <location>
        <begin position="288"/>
        <end position="307"/>
    </location>
</feature>
<evidence type="ECO:0000256" key="6">
    <source>
        <dbReference type="ARBA" id="ARBA00023136"/>
    </source>
</evidence>
<keyword evidence="3 9" id="KW-0812">Transmembrane</keyword>
<dbReference type="InterPro" id="IPR017452">
    <property type="entry name" value="GPCR_Rhodpsn_7TM"/>
</dbReference>
<feature type="transmembrane region" description="Helical" evidence="11">
    <location>
        <begin position="107"/>
        <end position="129"/>
    </location>
</feature>
<dbReference type="GO" id="GO:0007187">
    <property type="term" value="P:G protein-coupled receptor signaling pathway, coupled to cyclic nucleotide second messenger"/>
    <property type="evidence" value="ECO:0007669"/>
    <property type="project" value="TreeGrafter"/>
</dbReference>
<dbReference type="SUPFAM" id="SSF81321">
    <property type="entry name" value="Family A G protein-coupled receptor-like"/>
    <property type="match status" value="1"/>
</dbReference>
<evidence type="ECO:0000256" key="9">
    <source>
        <dbReference type="RuleBase" id="RU000688"/>
    </source>
</evidence>
<evidence type="ECO:0000256" key="8">
    <source>
        <dbReference type="ARBA" id="ARBA00023224"/>
    </source>
</evidence>
<protein>
    <recommendedName>
        <fullName evidence="12">G-protein coupled receptors family 1 profile domain-containing protein</fullName>
    </recommendedName>
</protein>
<dbReference type="CDD" id="cd00637">
    <property type="entry name" value="7tm_classA_rhodopsin-like"/>
    <property type="match status" value="1"/>
</dbReference>
<proteinExistence type="inferred from homology"/>
<evidence type="ECO:0000256" key="5">
    <source>
        <dbReference type="ARBA" id="ARBA00023040"/>
    </source>
</evidence>
<evidence type="ECO:0000259" key="12">
    <source>
        <dbReference type="PROSITE" id="PS50262"/>
    </source>
</evidence>
<dbReference type="Pfam" id="PF00001">
    <property type="entry name" value="7tm_1"/>
    <property type="match status" value="1"/>
</dbReference>
<dbReference type="PANTHER" id="PTHR24247">
    <property type="entry name" value="5-HYDROXYTRYPTAMINE RECEPTOR"/>
    <property type="match status" value="1"/>
</dbReference>
<dbReference type="GO" id="GO:0007268">
    <property type="term" value="P:chemical synaptic transmission"/>
    <property type="evidence" value="ECO:0007669"/>
    <property type="project" value="TreeGrafter"/>
</dbReference>
<evidence type="ECO:0000256" key="1">
    <source>
        <dbReference type="ARBA" id="ARBA00004651"/>
    </source>
</evidence>
<feature type="region of interest" description="Disordered" evidence="10">
    <location>
        <begin position="1"/>
        <end position="20"/>
    </location>
</feature>
<dbReference type="GO" id="GO:0030425">
    <property type="term" value="C:dendrite"/>
    <property type="evidence" value="ECO:0007669"/>
    <property type="project" value="TreeGrafter"/>
</dbReference>
<comment type="similarity">
    <text evidence="9">Belongs to the G-protein coupled receptor 1 family.</text>
</comment>
<dbReference type="EMBL" id="MU826351">
    <property type="protein sequence ID" value="KAJ7380946.1"/>
    <property type="molecule type" value="Genomic_DNA"/>
</dbReference>
<dbReference type="Gene3D" id="1.20.1070.10">
    <property type="entry name" value="Rhodopsin 7-helix transmembrane proteins"/>
    <property type="match status" value="1"/>
</dbReference>
<feature type="transmembrane region" description="Helical" evidence="11">
    <location>
        <begin position="150"/>
        <end position="171"/>
    </location>
</feature>
<keyword evidence="2" id="KW-1003">Cell membrane</keyword>
<reference evidence="13" key="1">
    <citation type="submission" date="2023-01" db="EMBL/GenBank/DDBJ databases">
        <title>Genome assembly of the deep-sea coral Lophelia pertusa.</title>
        <authorList>
            <person name="Herrera S."/>
            <person name="Cordes E."/>
        </authorList>
    </citation>
    <scope>NUCLEOTIDE SEQUENCE</scope>
    <source>
        <strain evidence="13">USNM1676648</strain>
        <tissue evidence="13">Polyp</tissue>
    </source>
</reference>